<evidence type="ECO:0000313" key="1">
    <source>
        <dbReference type="EMBL" id="CAI2765916.1"/>
    </source>
</evidence>
<evidence type="ECO:0008006" key="3">
    <source>
        <dbReference type="Google" id="ProtNLM"/>
    </source>
</evidence>
<evidence type="ECO:0000313" key="2">
    <source>
        <dbReference type="Proteomes" id="UP001152749"/>
    </source>
</evidence>
<dbReference type="RefSeq" id="WP_263362236.1">
    <property type="nucleotide sequence ID" value="NZ_OX336425.1"/>
</dbReference>
<proteinExistence type="predicted"/>
<reference evidence="1" key="1">
    <citation type="submission" date="2022-09" db="EMBL/GenBank/DDBJ databases">
        <authorList>
            <person name="Duchaud E."/>
        </authorList>
    </citation>
    <scope>NUCLEOTIDE SEQUENCE</scope>
    <source>
        <strain evidence="1">TRV642</strain>
    </source>
</reference>
<dbReference type="EMBL" id="OX336425">
    <property type="protein sequence ID" value="CAI2765916.1"/>
    <property type="molecule type" value="Genomic_DNA"/>
</dbReference>
<organism evidence="1 2">
    <name type="scientific">Flavobacterium collinsii</name>
    <dbReference type="NCBI Taxonomy" id="1114861"/>
    <lineage>
        <taxon>Bacteria</taxon>
        <taxon>Pseudomonadati</taxon>
        <taxon>Bacteroidota</taxon>
        <taxon>Flavobacteriia</taxon>
        <taxon>Flavobacteriales</taxon>
        <taxon>Flavobacteriaceae</taxon>
        <taxon>Flavobacterium</taxon>
    </lineage>
</organism>
<dbReference type="KEGG" id="fcs:TRV642_0890"/>
<dbReference type="Proteomes" id="UP001152749">
    <property type="component" value="Chromosome"/>
</dbReference>
<accession>A0A9W4XDA3</accession>
<gene>
    <name evidence="1" type="ORF">TRV642_0890</name>
</gene>
<dbReference type="PROSITE" id="PS51257">
    <property type="entry name" value="PROKAR_LIPOPROTEIN"/>
    <property type="match status" value="1"/>
</dbReference>
<protein>
    <recommendedName>
        <fullName evidence="3">Lipoprotein</fullName>
    </recommendedName>
</protein>
<sequence>MKPQFLFLLSLLIACQKPKPVSQIQTDKTNSEKKSALLVSKENFLKTDTLLVYTDGETSKDHYILAHLLDRKMDKDSTVTGKYQLDFYSNKTKTADTKLSIKGIDEGSEWSVIYGLGQESIQNSPFIQIRFGYPACGYTQNNYLYYLKNSSLQLVHEWYSMSDSGWGGSVEFVDPSPKTEPDSLYCRTVFFEPDDNDENMGTVKYYDSLVFRFIGNQWKKQRLSKEGQTYLEKKMSFDDFHNQK</sequence>
<name>A0A9W4XDA3_9FLAO</name>
<dbReference type="AlphaFoldDB" id="A0A9W4XDA3"/>